<evidence type="ECO:0000313" key="2">
    <source>
        <dbReference type="EMBL" id="CAE0326485.1"/>
    </source>
</evidence>
<proteinExistence type="predicted"/>
<evidence type="ECO:0000256" key="1">
    <source>
        <dbReference type="SAM" id="MobiDB-lite"/>
    </source>
</evidence>
<feature type="region of interest" description="Disordered" evidence="1">
    <location>
        <begin position="41"/>
        <end position="62"/>
    </location>
</feature>
<gene>
    <name evidence="2" type="ORF">SINC0208_LOCUS7112</name>
</gene>
<dbReference type="AlphaFoldDB" id="A0A7S3IL02"/>
<dbReference type="EMBL" id="HBIH01017674">
    <property type="protein sequence ID" value="CAE0326485.1"/>
    <property type="molecule type" value="Transcribed_RNA"/>
</dbReference>
<name>A0A7S3IL02_9SPIT</name>
<protein>
    <submittedName>
        <fullName evidence="2">Uncharacterized protein</fullName>
    </submittedName>
</protein>
<organism evidence="2">
    <name type="scientific">Strombidium inclinatum</name>
    <dbReference type="NCBI Taxonomy" id="197538"/>
    <lineage>
        <taxon>Eukaryota</taxon>
        <taxon>Sar</taxon>
        <taxon>Alveolata</taxon>
        <taxon>Ciliophora</taxon>
        <taxon>Intramacronucleata</taxon>
        <taxon>Spirotrichea</taxon>
        <taxon>Oligotrichia</taxon>
        <taxon>Strombidiidae</taxon>
        <taxon>Strombidium</taxon>
    </lineage>
</organism>
<feature type="compositionally biased region" description="Acidic residues" evidence="1">
    <location>
        <begin position="41"/>
        <end position="52"/>
    </location>
</feature>
<sequence length="144" mass="15721">MPNTAKEPLGRIELGHGPYSWHADDTVLNCKLRHQGVLLEEGDEDHVGEENDDGRGQDHEKCVDQPSDVQVHSALVPHALLEVLAGVLGQACSIALRYFSFQSRIQPLCDSEAQDVEDDVAQADSLDHLSGVLLGFKLEVKASQ</sequence>
<accession>A0A7S3IL02</accession>
<feature type="compositionally biased region" description="Basic and acidic residues" evidence="1">
    <location>
        <begin position="53"/>
        <end position="62"/>
    </location>
</feature>
<reference evidence="2" key="1">
    <citation type="submission" date="2021-01" db="EMBL/GenBank/DDBJ databases">
        <authorList>
            <person name="Corre E."/>
            <person name="Pelletier E."/>
            <person name="Niang G."/>
            <person name="Scheremetjew M."/>
            <person name="Finn R."/>
            <person name="Kale V."/>
            <person name="Holt S."/>
            <person name="Cochrane G."/>
            <person name="Meng A."/>
            <person name="Brown T."/>
            <person name="Cohen L."/>
        </authorList>
    </citation>
    <scope>NUCLEOTIDE SEQUENCE</scope>
    <source>
        <strain evidence="2">S3</strain>
    </source>
</reference>